<evidence type="ECO:0000313" key="2">
    <source>
        <dbReference type="Proteomes" id="UP001237869"/>
    </source>
</evidence>
<proteinExistence type="predicted"/>
<dbReference type="Proteomes" id="UP001237869">
    <property type="component" value="Chromosome"/>
</dbReference>
<dbReference type="RefSeq" id="WP_280955993.1">
    <property type="nucleotide sequence ID" value="NZ_CP092145.1"/>
</dbReference>
<accession>A0AAJ6JW50</accession>
<evidence type="ECO:0000313" key="1">
    <source>
        <dbReference type="EMBL" id="WGS67188.1"/>
    </source>
</evidence>
<dbReference type="EMBL" id="CP092148">
    <property type="protein sequence ID" value="WGS67188.1"/>
    <property type="molecule type" value="Genomic_DNA"/>
</dbReference>
<gene>
    <name evidence="1" type="ORF">MEJ65_00795</name>
</gene>
<name>A0AAJ6JW50_CARRU</name>
<organism evidence="1 2">
    <name type="scientific">Carsonella ruddii</name>
    <dbReference type="NCBI Taxonomy" id="114186"/>
    <lineage>
        <taxon>Bacteria</taxon>
        <taxon>Pseudomonadati</taxon>
        <taxon>Pseudomonadota</taxon>
        <taxon>Gammaproteobacteria</taxon>
        <taxon>Oceanospirillales</taxon>
        <taxon>Halomonadaceae</taxon>
        <taxon>Zymobacter group</taxon>
        <taxon>Candidatus Carsonella</taxon>
    </lineage>
</organism>
<protein>
    <submittedName>
        <fullName evidence="1">Uncharacterized protein</fullName>
    </submittedName>
</protein>
<sequence>MKNNHLLNLNYYIFKKKIFLNKIIYNNICKNIFNCELEIINYYNNLKKTLNYFNPFYGVKINTLLEKIKKKPVKKKEFSKEVFLYRNFKEYQIPYKDLTYIFNMSIEKLRIILK</sequence>
<reference evidence="1" key="1">
    <citation type="submission" date="2022-02" db="EMBL/GenBank/DDBJ databases">
        <title>Long-read sequencing of the primary endosymbionts of Cacopsylla melanoneura.</title>
        <authorList>
            <person name="Dittmer J."/>
            <person name="Corretto E."/>
            <person name="Stauffer C."/>
            <person name="Schuler H."/>
        </authorList>
    </citation>
    <scope>NUCLEOTIDE SEQUENCE</scope>
    <source>
        <strain evidence="1">Cmel4</strain>
    </source>
</reference>
<dbReference type="AlphaFoldDB" id="A0AAJ6JW50"/>